<keyword evidence="1" id="KW-0602">Photosynthesis</keyword>
<feature type="signal peptide" evidence="3">
    <location>
        <begin position="1"/>
        <end position="20"/>
    </location>
</feature>
<evidence type="ECO:0000313" key="6">
    <source>
        <dbReference type="Proteomes" id="UP001517367"/>
    </source>
</evidence>
<gene>
    <name evidence="5" type="ORF">E5L68_002860</name>
</gene>
<evidence type="ECO:0000256" key="1">
    <source>
        <dbReference type="ARBA" id="ARBA00022531"/>
    </source>
</evidence>
<evidence type="ECO:0000256" key="3">
    <source>
        <dbReference type="SAM" id="SignalP"/>
    </source>
</evidence>
<feature type="chain" id="PRO_5045931622" evidence="3">
    <location>
        <begin position="21"/>
        <end position="340"/>
    </location>
</feature>
<accession>A0ABW9JD29</accession>
<dbReference type="CDD" id="cd15482">
    <property type="entry name" value="Sialidase_non-viral"/>
    <property type="match status" value="1"/>
</dbReference>
<evidence type="ECO:0000313" key="5">
    <source>
        <dbReference type="EMBL" id="MFN0290312.1"/>
    </source>
</evidence>
<reference evidence="5 6" key="1">
    <citation type="submission" date="2024-12" db="EMBL/GenBank/DDBJ databases">
        <authorList>
            <person name="Hu S."/>
        </authorList>
    </citation>
    <scope>NUCLEOTIDE SEQUENCE [LARGE SCALE GENOMIC DNA]</scope>
    <source>
        <strain evidence="5 6">P-25</strain>
    </source>
</reference>
<dbReference type="Proteomes" id="UP001517367">
    <property type="component" value="Unassembled WGS sequence"/>
</dbReference>
<organism evidence="5 6">
    <name type="scientific">Pedobacter helvus</name>
    <dbReference type="NCBI Taxonomy" id="2563444"/>
    <lineage>
        <taxon>Bacteria</taxon>
        <taxon>Pseudomonadati</taxon>
        <taxon>Bacteroidota</taxon>
        <taxon>Sphingobacteriia</taxon>
        <taxon>Sphingobacteriales</taxon>
        <taxon>Sphingobacteriaceae</taxon>
        <taxon>Pedobacter</taxon>
    </lineage>
</organism>
<dbReference type="SUPFAM" id="SSF50939">
    <property type="entry name" value="Sialidases"/>
    <property type="match status" value="1"/>
</dbReference>
<dbReference type="RefSeq" id="WP_246073402.1">
    <property type="nucleotide sequence ID" value="NZ_SRMP02000001.1"/>
</dbReference>
<evidence type="ECO:0000256" key="2">
    <source>
        <dbReference type="ARBA" id="ARBA00023276"/>
    </source>
</evidence>
<sequence length="340" mass="36517">MRFVVKIAVFLIFPPFFCVAQTLELVPLVTGAKTSMRGLAVVNENVIWVSGSKGCVGKSLNGGKTWEWLQPKGYEALDFRDIQAFDAEKAIVVNAGSPAYVLTTLDGGKTWQENYKNTDTAIFLDGMDFWDPQNGIIFGDPINGKMQLLRTADGGATWQNISHLLTLPMQTGEAGFAASGTTIKTFGKGKVWVATGGVVSNIYQSNDYGNTWRVYACPIIQGEASTGTFSIDFFDANNGIAVGGNYLKDKDNSNNVLYTKNGGKSWFKPSVPVSGYRSGVTYITKRICMATGTSGTDVSTDGGKTWRNISALSFNAVKALGRGAILVGGKGQIYKANISP</sequence>
<dbReference type="InterPro" id="IPR028203">
    <property type="entry name" value="PSII_CF48-like_dom"/>
</dbReference>
<dbReference type="PANTHER" id="PTHR47199:SF2">
    <property type="entry name" value="PHOTOSYSTEM II STABILITY_ASSEMBLY FACTOR HCF136, CHLOROPLASTIC"/>
    <property type="match status" value="1"/>
</dbReference>
<dbReference type="Gene3D" id="2.130.10.10">
    <property type="entry name" value="YVTN repeat-like/Quinoprotein amine dehydrogenase"/>
    <property type="match status" value="2"/>
</dbReference>
<feature type="domain" description="Photosynthesis system II assembly factor Ycf48/Hcf136-like" evidence="4">
    <location>
        <begin position="81"/>
        <end position="213"/>
    </location>
</feature>
<keyword evidence="3" id="KW-0732">Signal</keyword>
<keyword evidence="6" id="KW-1185">Reference proteome</keyword>
<name>A0ABW9JD29_9SPHI</name>
<dbReference type="PANTHER" id="PTHR47199">
    <property type="entry name" value="PHOTOSYSTEM II STABILITY/ASSEMBLY FACTOR HCF136, CHLOROPLASTIC"/>
    <property type="match status" value="1"/>
</dbReference>
<dbReference type="Pfam" id="PF02012">
    <property type="entry name" value="BNR"/>
    <property type="match status" value="1"/>
</dbReference>
<dbReference type="InterPro" id="IPR015943">
    <property type="entry name" value="WD40/YVTN_repeat-like_dom_sf"/>
</dbReference>
<dbReference type="InterPro" id="IPR036278">
    <property type="entry name" value="Sialidase_sf"/>
</dbReference>
<evidence type="ECO:0000259" key="4">
    <source>
        <dbReference type="Pfam" id="PF14870"/>
    </source>
</evidence>
<proteinExistence type="predicted"/>
<keyword evidence="2" id="KW-0604">Photosystem II</keyword>
<dbReference type="InterPro" id="IPR002860">
    <property type="entry name" value="BNR_rpt"/>
</dbReference>
<protein>
    <submittedName>
        <fullName evidence="5">YCF48-related protein</fullName>
    </submittedName>
</protein>
<comment type="caution">
    <text evidence="5">The sequence shown here is derived from an EMBL/GenBank/DDBJ whole genome shotgun (WGS) entry which is preliminary data.</text>
</comment>
<dbReference type="Pfam" id="PF14870">
    <property type="entry name" value="PSII_BNR"/>
    <property type="match status" value="1"/>
</dbReference>
<dbReference type="EMBL" id="SRMP02000001">
    <property type="protein sequence ID" value="MFN0290312.1"/>
    <property type="molecule type" value="Genomic_DNA"/>
</dbReference>